<reference evidence="2 3" key="1">
    <citation type="submission" date="2018-12" db="EMBL/GenBank/DDBJ databases">
        <authorList>
            <person name="Feng G."/>
            <person name="Zhu H."/>
        </authorList>
    </citation>
    <scope>NUCLEOTIDE SEQUENCE [LARGE SCALE GENOMIC DNA]</scope>
    <source>
        <strain evidence="2 3">KCTC 12533</strain>
    </source>
</reference>
<sequence>MPAKLTTEEFIAKAHAVHGERYDYSQVEYSGQSQPVSIVCPQHGLFQQRPSNHLTGKGCAKCAANHTVPVDDFLCKVRLLHHTLFILPCSYRNLKTKVVCVCKTHGAIRKWPAELLAGRGCRKCAWDITTGGRNRKDKYITKFHARHQHVYDYSLIPQDFTSLQKLQIVCQEHGIFLQTAPHHVRGLGCPSCGKIKSIRSRIESQNTGGWSRSQWIAKQNNRKATLYIIKAENRNESFYKVGITFNSIGKRFTKTSFPYQFRTVALYKSYDAGEVYDLENKLHQHLKHISYNPLLSFGGQTECFTDISPIISLLPTETFFLSWAKMALSLGHLLAA</sequence>
<dbReference type="EMBL" id="RWIT01000002">
    <property type="protein sequence ID" value="RSK50115.1"/>
    <property type="molecule type" value="Genomic_DNA"/>
</dbReference>
<dbReference type="InterPro" id="IPR018306">
    <property type="entry name" value="Phage_T5_Orf172_DNA-bd"/>
</dbReference>
<feature type="domain" description="Bacteriophage T5 Orf172 DNA-binding" evidence="1">
    <location>
        <begin position="226"/>
        <end position="294"/>
    </location>
</feature>
<dbReference type="AlphaFoldDB" id="A0A3R9N7K3"/>
<dbReference type="Proteomes" id="UP000273500">
    <property type="component" value="Unassembled WGS sequence"/>
</dbReference>
<evidence type="ECO:0000313" key="2">
    <source>
        <dbReference type="EMBL" id="RSK50115.1"/>
    </source>
</evidence>
<evidence type="ECO:0000259" key="1">
    <source>
        <dbReference type="Pfam" id="PF10544"/>
    </source>
</evidence>
<evidence type="ECO:0000313" key="3">
    <source>
        <dbReference type="Proteomes" id="UP000273500"/>
    </source>
</evidence>
<name>A0A3R9N7K3_9BACT</name>
<keyword evidence="3" id="KW-1185">Reference proteome</keyword>
<protein>
    <recommendedName>
        <fullName evidence="1">Bacteriophage T5 Orf172 DNA-binding domain-containing protein</fullName>
    </recommendedName>
</protein>
<proteinExistence type="predicted"/>
<dbReference type="Pfam" id="PF10544">
    <property type="entry name" value="T5orf172"/>
    <property type="match status" value="1"/>
</dbReference>
<dbReference type="OrthoDB" id="878605at2"/>
<gene>
    <name evidence="2" type="ORF">EI291_05540</name>
</gene>
<accession>A0A3R9N7K3</accession>
<comment type="caution">
    <text evidence="2">The sequence shown here is derived from an EMBL/GenBank/DDBJ whole genome shotgun (WGS) entry which is preliminary data.</text>
</comment>
<organism evidence="2 3">
    <name type="scientific">Hymenobacter rigui</name>
    <dbReference type="NCBI Taxonomy" id="334424"/>
    <lineage>
        <taxon>Bacteria</taxon>
        <taxon>Pseudomonadati</taxon>
        <taxon>Bacteroidota</taxon>
        <taxon>Cytophagia</taxon>
        <taxon>Cytophagales</taxon>
        <taxon>Hymenobacteraceae</taxon>
        <taxon>Hymenobacter</taxon>
    </lineage>
</organism>